<dbReference type="GO" id="GO:0055085">
    <property type="term" value="P:transmembrane transport"/>
    <property type="evidence" value="ECO:0007669"/>
    <property type="project" value="InterPro"/>
</dbReference>
<sequence length="296" mass="33175">MLEVNKQYKKKKAVGLDVKKKSKPFSDFILRVILIIGTILVLAPLAWTFLSSLKTTKEFYANPWSMPAAFHIENYINAFTKANMGAYFLNSIFVTVLALILSLCLCVPASYVLARYKFWGCGFLKNIFMAGLFIQPIYIIVPLFVILKDFKLLNNLLALAVVYAVLSLPFSIYILTGFMKGIAKDYEEAAMIDGATNIQILTKVVVPLAKPGIITVMIFNFMSYWNEYAMAMTFIMDPKKKTLPVGLQNLMEIQRFATDWGALFAGLVIVMVPTMIIYSLLHKKLTEGVNIGGVKG</sequence>
<name>A0A6I1MR02_9CLOT</name>
<dbReference type="SUPFAM" id="SSF161098">
    <property type="entry name" value="MetI-like"/>
    <property type="match status" value="1"/>
</dbReference>
<dbReference type="AlphaFoldDB" id="A0A6I1MR02"/>
<proteinExistence type="inferred from homology"/>
<keyword evidence="5 7" id="KW-1133">Transmembrane helix</keyword>
<dbReference type="Gene3D" id="1.10.3720.10">
    <property type="entry name" value="MetI-like"/>
    <property type="match status" value="1"/>
</dbReference>
<dbReference type="PROSITE" id="PS50928">
    <property type="entry name" value="ABC_TM1"/>
    <property type="match status" value="1"/>
</dbReference>
<keyword evidence="10" id="KW-1185">Reference proteome</keyword>
<evidence type="ECO:0000256" key="6">
    <source>
        <dbReference type="ARBA" id="ARBA00023136"/>
    </source>
</evidence>
<dbReference type="Pfam" id="PF00528">
    <property type="entry name" value="BPD_transp_1"/>
    <property type="match status" value="1"/>
</dbReference>
<evidence type="ECO:0000259" key="8">
    <source>
        <dbReference type="PROSITE" id="PS50928"/>
    </source>
</evidence>
<dbReference type="CDD" id="cd06261">
    <property type="entry name" value="TM_PBP2"/>
    <property type="match status" value="1"/>
</dbReference>
<dbReference type="InterPro" id="IPR035906">
    <property type="entry name" value="MetI-like_sf"/>
</dbReference>
<keyword evidence="6 7" id="KW-0472">Membrane</keyword>
<dbReference type="PANTHER" id="PTHR32243">
    <property type="entry name" value="MALTOSE TRANSPORT SYSTEM PERMEASE-RELATED"/>
    <property type="match status" value="1"/>
</dbReference>
<evidence type="ECO:0000256" key="1">
    <source>
        <dbReference type="ARBA" id="ARBA00004651"/>
    </source>
</evidence>
<protein>
    <submittedName>
        <fullName evidence="9">ABC transporter permease subunit</fullName>
    </submittedName>
</protein>
<accession>A0A6I1MR02</accession>
<feature type="domain" description="ABC transmembrane type-1" evidence="8">
    <location>
        <begin position="88"/>
        <end position="281"/>
    </location>
</feature>
<keyword evidence="2 7" id="KW-0813">Transport</keyword>
<comment type="caution">
    <text evidence="9">The sequence shown here is derived from an EMBL/GenBank/DDBJ whole genome shotgun (WGS) entry which is preliminary data.</text>
</comment>
<feature type="transmembrane region" description="Helical" evidence="7">
    <location>
        <begin position="87"/>
        <end position="114"/>
    </location>
</feature>
<dbReference type="RefSeq" id="WP_327443807.1">
    <property type="nucleotide sequence ID" value="NZ_WHJC01000019.1"/>
</dbReference>
<comment type="subcellular location">
    <subcellularLocation>
        <location evidence="1 7">Cell membrane</location>
        <topology evidence="1 7">Multi-pass membrane protein</topology>
    </subcellularLocation>
</comment>
<evidence type="ECO:0000256" key="3">
    <source>
        <dbReference type="ARBA" id="ARBA00022475"/>
    </source>
</evidence>
<dbReference type="GO" id="GO:0005886">
    <property type="term" value="C:plasma membrane"/>
    <property type="evidence" value="ECO:0007669"/>
    <property type="project" value="UniProtKB-SubCell"/>
</dbReference>
<evidence type="ECO:0000256" key="5">
    <source>
        <dbReference type="ARBA" id="ARBA00022989"/>
    </source>
</evidence>
<keyword evidence="3" id="KW-1003">Cell membrane</keyword>
<feature type="transmembrane region" description="Helical" evidence="7">
    <location>
        <begin position="200"/>
        <end position="222"/>
    </location>
</feature>
<comment type="similarity">
    <text evidence="7">Belongs to the binding-protein-dependent transport system permease family.</text>
</comment>
<evidence type="ECO:0000313" key="10">
    <source>
        <dbReference type="Proteomes" id="UP000430345"/>
    </source>
</evidence>
<feature type="transmembrane region" description="Helical" evidence="7">
    <location>
        <begin position="157"/>
        <end position="179"/>
    </location>
</feature>
<evidence type="ECO:0000256" key="2">
    <source>
        <dbReference type="ARBA" id="ARBA00022448"/>
    </source>
</evidence>
<evidence type="ECO:0000256" key="4">
    <source>
        <dbReference type="ARBA" id="ARBA00022692"/>
    </source>
</evidence>
<feature type="transmembrane region" description="Helical" evidence="7">
    <location>
        <begin position="28"/>
        <end position="50"/>
    </location>
</feature>
<evidence type="ECO:0000256" key="7">
    <source>
        <dbReference type="RuleBase" id="RU363032"/>
    </source>
</evidence>
<dbReference type="EMBL" id="WHJC01000019">
    <property type="protein sequence ID" value="MPQ42729.1"/>
    <property type="molecule type" value="Genomic_DNA"/>
</dbReference>
<organism evidence="9 10">
    <name type="scientific">Clostridium tarantellae</name>
    <dbReference type="NCBI Taxonomy" id="39493"/>
    <lineage>
        <taxon>Bacteria</taxon>
        <taxon>Bacillati</taxon>
        <taxon>Bacillota</taxon>
        <taxon>Clostridia</taxon>
        <taxon>Eubacteriales</taxon>
        <taxon>Clostridiaceae</taxon>
        <taxon>Clostridium</taxon>
    </lineage>
</organism>
<dbReference type="PANTHER" id="PTHR32243:SF24">
    <property type="entry name" value="DIACETYLCHITOBIOSE UPTAKE SYSTEM PERMEASE PROTEIN NGCG"/>
    <property type="match status" value="1"/>
</dbReference>
<gene>
    <name evidence="9" type="ORF">GBZ86_03040</name>
</gene>
<dbReference type="InterPro" id="IPR050901">
    <property type="entry name" value="BP-dep_ABC_trans_perm"/>
</dbReference>
<dbReference type="Proteomes" id="UP000430345">
    <property type="component" value="Unassembled WGS sequence"/>
</dbReference>
<evidence type="ECO:0000313" key="9">
    <source>
        <dbReference type="EMBL" id="MPQ42729.1"/>
    </source>
</evidence>
<feature type="transmembrane region" description="Helical" evidence="7">
    <location>
        <begin position="126"/>
        <end position="145"/>
    </location>
</feature>
<feature type="transmembrane region" description="Helical" evidence="7">
    <location>
        <begin position="260"/>
        <end position="281"/>
    </location>
</feature>
<dbReference type="InterPro" id="IPR000515">
    <property type="entry name" value="MetI-like"/>
</dbReference>
<reference evidence="9 10" key="1">
    <citation type="submission" date="2019-10" db="EMBL/GenBank/DDBJ databases">
        <title>The Genome Sequence of Clostridium tarantellae Isolated from Fish Brain.</title>
        <authorList>
            <person name="Bano L."/>
            <person name="Kiel M."/>
            <person name="Sales G."/>
            <person name="Doxey A.C."/>
            <person name="Mansfield M.J."/>
            <person name="Schiavone M."/>
            <person name="Rossetto O."/>
            <person name="Pirazzini M."/>
            <person name="Dobrindt U."/>
            <person name="Montecucco C."/>
        </authorList>
    </citation>
    <scope>NUCLEOTIDE SEQUENCE [LARGE SCALE GENOMIC DNA]</scope>
    <source>
        <strain evidence="9 10">DSM 3997</strain>
    </source>
</reference>
<keyword evidence="4 7" id="KW-0812">Transmembrane</keyword>